<protein>
    <submittedName>
        <fullName evidence="2">Peroxisome assembly factor 2</fullName>
    </submittedName>
</protein>
<dbReference type="InterPro" id="IPR003593">
    <property type="entry name" value="AAA+_ATPase"/>
</dbReference>
<accession>A0A226EST5</accession>
<dbReference type="PROSITE" id="PS00674">
    <property type="entry name" value="AAA"/>
    <property type="match status" value="1"/>
</dbReference>
<dbReference type="AlphaFoldDB" id="A0A226EST5"/>
<dbReference type="GO" id="GO:0016558">
    <property type="term" value="P:protein import into peroxisome matrix"/>
    <property type="evidence" value="ECO:0007669"/>
    <property type="project" value="TreeGrafter"/>
</dbReference>
<dbReference type="SUPFAM" id="SSF52540">
    <property type="entry name" value="P-loop containing nucleoside triphosphate hydrolases"/>
    <property type="match status" value="2"/>
</dbReference>
<sequence length="974" mass="107220">MSSKQHVSSAVRHSVSVQHLVFVINLIFFGKAPPLFIQKYICSGLILLILRVLRANVLVKKMQFRIHTRDVVGTRCDLKVNDPNRSVWISSKWLNSLLIKDGQWVSLRLEACSSDEDKRKVLIPSDSAPPAYSFPCKVYESKNHADDGRNDDPSITMTHTGLHNLARDVGLSPCDLFYANNNYSTNIKCRMTALTSSGNGDNALIKKAAFSPEKAKTVKLVGIKKVAKLGVEEDGKEGSGRNLVDMMLKDWFHDPKYFSVGDVLTCSASTEEGGGEIPEFLVKEINGDQNSAKLFCVSSSWTSLVLAEQEINDFHIPTTFFGANDSKTRPLPPPLQNHLHQIMYSFSAAAIAVSKSMKNNASLTPMMKMIHDELWPTTLLCGPGKFPIVYKAAMGLGLNFHGVNAVNFVGDTSAYTEAKLKALKEKIKATAPCLVYIKNIHVLGKDKEGHEDKRAILAFREILSDLKSDPLARQIESKNEDNNVTRKAKTSYYPTFLIGSTSTSTELAGAIRDCFVNRIETDVGKWDDVKSTIEWFLQKYDQTLDCDISKWTDTHFSGSHLNLADYNAIFAITNREQYKESRLMIPNYDDDITTIKPHAEMSNLVKESHLNFGHGAVIAVLKGTNNSGPKIPNVTWKDVGGLSSIKSELIDSIQLPLQFPKLFSSGIKRSGMLLFGPPGTGKTLIAKAVFEKAKEAAPSILFFDELDSLAPNRGKSGDSGGVMDRVVSQILAELDGSHSTPGVFIIAATNRPDLIDPALLRPGRFDKLLYVGINEDKEDKIRILTALTRKASWSESTQLSLYCVGVGGGDSGIISITSMLMSEHFGSSVKTIVFFPSPQMLQGASLRNICTSFPKNMFSLGSSVSLDGIADRLPSGMTGADLYSLCADAYMEAISRLISQEEEQKPIIQDDKLAILDRIYETAENIDDGIWSETGGGVFVEQTDFLLALSRATVSLSREEQNRYQNLKKSLAGQ</sequence>
<dbReference type="GO" id="GO:0005829">
    <property type="term" value="C:cytosol"/>
    <property type="evidence" value="ECO:0007669"/>
    <property type="project" value="TreeGrafter"/>
</dbReference>
<dbReference type="SMART" id="SM00382">
    <property type="entry name" value="AAA"/>
    <property type="match status" value="1"/>
</dbReference>
<dbReference type="InterPro" id="IPR027417">
    <property type="entry name" value="P-loop_NTPase"/>
</dbReference>
<evidence type="ECO:0000313" key="3">
    <source>
        <dbReference type="Proteomes" id="UP000198287"/>
    </source>
</evidence>
<dbReference type="Gene3D" id="3.40.50.300">
    <property type="entry name" value="P-loop containing nucleotide triphosphate hydrolases"/>
    <property type="match status" value="3"/>
</dbReference>
<dbReference type="STRING" id="158441.A0A226EST5"/>
<dbReference type="GO" id="GO:0016887">
    <property type="term" value="F:ATP hydrolysis activity"/>
    <property type="evidence" value="ECO:0007669"/>
    <property type="project" value="InterPro"/>
</dbReference>
<comment type="caution">
    <text evidence="2">The sequence shown here is derived from an EMBL/GenBank/DDBJ whole genome shotgun (WGS) entry which is preliminary data.</text>
</comment>
<proteinExistence type="predicted"/>
<dbReference type="Pfam" id="PF00004">
    <property type="entry name" value="AAA"/>
    <property type="match status" value="2"/>
</dbReference>
<name>A0A226EST5_FOLCA</name>
<dbReference type="InterPro" id="IPR003959">
    <property type="entry name" value="ATPase_AAA_core"/>
</dbReference>
<keyword evidence="3" id="KW-1185">Reference proteome</keyword>
<evidence type="ECO:0000313" key="2">
    <source>
        <dbReference type="EMBL" id="OXA60310.1"/>
    </source>
</evidence>
<gene>
    <name evidence="2" type="ORF">Fcan01_05300</name>
</gene>
<dbReference type="GO" id="GO:0005778">
    <property type="term" value="C:peroxisomal membrane"/>
    <property type="evidence" value="ECO:0007669"/>
    <property type="project" value="TreeGrafter"/>
</dbReference>
<dbReference type="Gene3D" id="1.10.8.60">
    <property type="match status" value="2"/>
</dbReference>
<reference evidence="2 3" key="1">
    <citation type="submission" date="2015-12" db="EMBL/GenBank/DDBJ databases">
        <title>The genome of Folsomia candida.</title>
        <authorList>
            <person name="Faddeeva A."/>
            <person name="Derks M.F."/>
            <person name="Anvar Y."/>
            <person name="Smit S."/>
            <person name="Van Straalen N."/>
            <person name="Roelofs D."/>
        </authorList>
    </citation>
    <scope>NUCLEOTIDE SEQUENCE [LARGE SCALE GENOMIC DNA]</scope>
    <source>
        <strain evidence="2 3">VU population</strain>
        <tissue evidence="2">Whole body</tissue>
    </source>
</reference>
<organism evidence="2 3">
    <name type="scientific">Folsomia candida</name>
    <name type="common">Springtail</name>
    <dbReference type="NCBI Taxonomy" id="158441"/>
    <lineage>
        <taxon>Eukaryota</taxon>
        <taxon>Metazoa</taxon>
        <taxon>Ecdysozoa</taxon>
        <taxon>Arthropoda</taxon>
        <taxon>Hexapoda</taxon>
        <taxon>Collembola</taxon>
        <taxon>Entomobryomorpha</taxon>
        <taxon>Isotomoidea</taxon>
        <taxon>Isotomidae</taxon>
        <taxon>Proisotominae</taxon>
        <taxon>Folsomia</taxon>
    </lineage>
</organism>
<dbReference type="GO" id="GO:0005524">
    <property type="term" value="F:ATP binding"/>
    <property type="evidence" value="ECO:0007669"/>
    <property type="project" value="InterPro"/>
</dbReference>
<evidence type="ECO:0000259" key="1">
    <source>
        <dbReference type="SMART" id="SM00382"/>
    </source>
</evidence>
<dbReference type="EMBL" id="LNIX01000002">
    <property type="protein sequence ID" value="OXA60310.1"/>
    <property type="molecule type" value="Genomic_DNA"/>
</dbReference>
<feature type="domain" description="AAA+ ATPase" evidence="1">
    <location>
        <begin position="668"/>
        <end position="775"/>
    </location>
</feature>
<dbReference type="InterPro" id="IPR003960">
    <property type="entry name" value="ATPase_AAA_CS"/>
</dbReference>
<dbReference type="PANTHER" id="PTHR23077">
    <property type="entry name" value="AAA-FAMILY ATPASE"/>
    <property type="match status" value="1"/>
</dbReference>
<dbReference type="OrthoDB" id="2187at2759"/>
<dbReference type="Proteomes" id="UP000198287">
    <property type="component" value="Unassembled WGS sequence"/>
</dbReference>
<dbReference type="InterPro" id="IPR050168">
    <property type="entry name" value="AAA_ATPase_domain"/>
</dbReference>
<dbReference type="PANTHER" id="PTHR23077:SF9">
    <property type="entry name" value="PEROXISOMAL ATPASE PEX6"/>
    <property type="match status" value="1"/>
</dbReference>